<dbReference type="PROSITE" id="PS50090">
    <property type="entry name" value="MYB_LIKE"/>
    <property type="match status" value="1"/>
</dbReference>
<feature type="domain" description="Myb-like" evidence="2">
    <location>
        <begin position="698"/>
        <end position="758"/>
    </location>
</feature>
<feature type="compositionally biased region" description="Low complexity" evidence="1">
    <location>
        <begin position="7"/>
        <end position="26"/>
    </location>
</feature>
<accession>A0AAN7W9P6</accession>
<feature type="compositionally biased region" description="Polar residues" evidence="1">
    <location>
        <begin position="93"/>
        <end position="106"/>
    </location>
</feature>
<name>A0AAN7W9P6_9PEZI</name>
<organism evidence="3 4">
    <name type="scientific">Elasticomyces elasticus</name>
    <dbReference type="NCBI Taxonomy" id="574655"/>
    <lineage>
        <taxon>Eukaryota</taxon>
        <taxon>Fungi</taxon>
        <taxon>Dikarya</taxon>
        <taxon>Ascomycota</taxon>
        <taxon>Pezizomycotina</taxon>
        <taxon>Dothideomycetes</taxon>
        <taxon>Dothideomycetidae</taxon>
        <taxon>Mycosphaerellales</taxon>
        <taxon>Teratosphaeriaceae</taxon>
        <taxon>Elasticomyces</taxon>
    </lineage>
</organism>
<evidence type="ECO:0000313" key="3">
    <source>
        <dbReference type="EMBL" id="KAK5697930.1"/>
    </source>
</evidence>
<feature type="compositionally biased region" description="Basic and acidic residues" evidence="1">
    <location>
        <begin position="598"/>
        <end position="609"/>
    </location>
</feature>
<comment type="caution">
    <text evidence="3">The sequence shown here is derived from an EMBL/GenBank/DDBJ whole genome shotgun (WGS) entry which is preliminary data.</text>
</comment>
<evidence type="ECO:0000256" key="1">
    <source>
        <dbReference type="SAM" id="MobiDB-lite"/>
    </source>
</evidence>
<evidence type="ECO:0000313" key="4">
    <source>
        <dbReference type="Proteomes" id="UP001310594"/>
    </source>
</evidence>
<feature type="region of interest" description="Disordered" evidence="1">
    <location>
        <begin position="1"/>
        <end position="60"/>
    </location>
</feature>
<feature type="region of interest" description="Disordered" evidence="1">
    <location>
        <begin position="450"/>
        <end position="677"/>
    </location>
</feature>
<dbReference type="EMBL" id="JAVRQU010000010">
    <property type="protein sequence ID" value="KAK5697930.1"/>
    <property type="molecule type" value="Genomic_DNA"/>
</dbReference>
<feature type="compositionally biased region" description="Low complexity" evidence="1">
    <location>
        <begin position="453"/>
        <end position="466"/>
    </location>
</feature>
<dbReference type="Gene3D" id="1.10.10.60">
    <property type="entry name" value="Homeodomain-like"/>
    <property type="match status" value="1"/>
</dbReference>
<dbReference type="InterPro" id="IPR001005">
    <property type="entry name" value="SANT/Myb"/>
</dbReference>
<proteinExistence type="predicted"/>
<dbReference type="Proteomes" id="UP001310594">
    <property type="component" value="Unassembled WGS sequence"/>
</dbReference>
<reference evidence="3" key="1">
    <citation type="submission" date="2023-08" db="EMBL/GenBank/DDBJ databases">
        <title>Black Yeasts Isolated from many extreme environments.</title>
        <authorList>
            <person name="Coleine C."/>
            <person name="Stajich J.E."/>
            <person name="Selbmann L."/>
        </authorList>
    </citation>
    <scope>NUCLEOTIDE SEQUENCE</scope>
    <source>
        <strain evidence="3">CCFEE 5810</strain>
    </source>
</reference>
<feature type="region of interest" description="Disordered" evidence="1">
    <location>
        <begin position="81"/>
        <end position="106"/>
    </location>
</feature>
<dbReference type="AlphaFoldDB" id="A0AAN7W9P6"/>
<evidence type="ECO:0000259" key="2">
    <source>
        <dbReference type="PROSITE" id="PS50090"/>
    </source>
</evidence>
<gene>
    <name evidence="3" type="ORF">LTR97_006889</name>
</gene>
<protein>
    <recommendedName>
        <fullName evidence="2">Myb-like domain-containing protein</fullName>
    </recommendedName>
</protein>
<feature type="compositionally biased region" description="Low complexity" evidence="1">
    <location>
        <begin position="550"/>
        <end position="565"/>
    </location>
</feature>
<sequence length="807" mass="88968">MSRQGSAAPKAVTATAPTRSTRATRSQSREPEDVQVEVAAKKRGRKAQKDLDTVAEDAINEDELQATAQAAEREAALLEEQEADDAAAEVRRQSGQSGFSGTTAKTSFSQEEIAGLDSDMMLDVLPDLVKAADQMAQLLVHRDPNARPFIWKEIRVQGTRHSKLYSNRLDSLEVHKKHFGSQVYIQPGFVARALMGVQSIHEVPDGPWRPDNLIFRINLTQLLQAVLIPTVDPAGSGQQQYDALELLDSHFGQCIAGPVCDIEGALLLLQIQAQLTIIRLAGYEDAPHFDPMDVITDSFYKEGPDGDLVYKDANVLHIAHLGANDRQRLDGTLERIVDSDFRAPISEGLDFATTLAQLHARFTWGDFIDQVVAYYEHRSAQLDAHIASAGGPLQTMELTYQEVERRKNARFADKKRQSIGKTGGTPVKAYGKSAAARLAAMEKRLSVARVPHQDAATAPAQTLQAQNVDPQLIDDHNDEDGAPEDRRAPSLDAEPVQPRAASGLDLTGFRRTQMQNAKKAKASFLDRQPDAVRIDFDDDDDEPSQQALPARGATSRGAGGSSATRPFQISSSSAKRPFSHEDEPELFDPTQDGGFQVDTRDTAATDARRAAVPRQVVQPRSQAPPAVRSNTVDYELPASAGPSPSKRRKTLERKNPGSTIPPPLAPLNPKEGEPSPGQRYERIKALAKQGRIAPTQIKPPKARRPWSHEEEAALLSLIERHGGDGVSYSTLKRYDESENNVLDHRSAEDMRFKARNMKYDMICARVPMPDHWDKVLLDRKLMIKVQSRGITYEQNQVRQINAETPGI</sequence>